<organism evidence="3">
    <name type="scientific">mine drainage metagenome</name>
    <dbReference type="NCBI Taxonomy" id="410659"/>
    <lineage>
        <taxon>unclassified sequences</taxon>
        <taxon>metagenomes</taxon>
        <taxon>ecological metagenomes</taxon>
    </lineage>
</organism>
<keyword evidence="3" id="KW-0808">Transferase</keyword>
<gene>
    <name evidence="3" type="primary">ypdA_3</name>
    <name evidence="3" type="ORF">GALL_55080</name>
</gene>
<evidence type="ECO:0000313" key="3">
    <source>
        <dbReference type="EMBL" id="OIR13124.1"/>
    </source>
</evidence>
<evidence type="ECO:0000259" key="2">
    <source>
        <dbReference type="Pfam" id="PF06580"/>
    </source>
</evidence>
<accession>A0A1J5THD6</accession>
<keyword evidence="1" id="KW-1133">Transmembrane helix</keyword>
<dbReference type="PANTHER" id="PTHR34220:SF7">
    <property type="entry name" value="SENSOR HISTIDINE KINASE YPDA"/>
    <property type="match status" value="1"/>
</dbReference>
<dbReference type="AlphaFoldDB" id="A0A1J5THD6"/>
<dbReference type="PANTHER" id="PTHR34220">
    <property type="entry name" value="SENSOR HISTIDINE KINASE YPDA"/>
    <property type="match status" value="1"/>
</dbReference>
<feature type="domain" description="Signal transduction histidine kinase internal region" evidence="2">
    <location>
        <begin position="156"/>
        <end position="235"/>
    </location>
</feature>
<reference evidence="3" key="1">
    <citation type="submission" date="2016-10" db="EMBL/GenBank/DDBJ databases">
        <title>Sequence of Gallionella enrichment culture.</title>
        <authorList>
            <person name="Poehlein A."/>
            <person name="Muehling M."/>
            <person name="Daniel R."/>
        </authorList>
    </citation>
    <scope>NUCLEOTIDE SEQUENCE</scope>
</reference>
<name>A0A1J5THD6_9ZZZZ</name>
<dbReference type="SUPFAM" id="SSF55874">
    <property type="entry name" value="ATPase domain of HSP90 chaperone/DNA topoisomerase II/histidine kinase"/>
    <property type="match status" value="1"/>
</dbReference>
<evidence type="ECO:0000256" key="1">
    <source>
        <dbReference type="SAM" id="Phobius"/>
    </source>
</evidence>
<dbReference type="EC" id="2.7.13.3" evidence="3"/>
<protein>
    <submittedName>
        <fullName evidence="3">Sensor histidine kinase YpdA</fullName>
        <ecNumber evidence="3">2.7.13.3</ecNumber>
    </submittedName>
</protein>
<sequence length="346" mass="40349">MPEIKKNNARYIPIFIGWSLLWIFIQWNVLLKFGLTETEAIVDSYISNILLGASCFLVFNNMKYYLPKQEKYWFIVAISFVLSCCWLLLVRLILWAIFKNDEHYISTLHQSSTIRFGFAFLMIGCMSTISLLWHTQKDQQKNDEQQKEILQLAKDAELFKLRQQLQPHFLFNSLNSISALTATQPEKARHMIQQLSDFLRGTLKKDDHHKNSLEEELQYLELYLDIEKVRFGHRLQTVIDVEENIKQMELPSLILQPVVENAIKFGLYDTIGEVVISITAKKINDELEVTVRNPFDPETAQPLQGTGFGLASIKRRLFLLFARQDLLQTTIENNYFITTIIIPQII</sequence>
<comment type="caution">
    <text evidence="3">The sequence shown here is derived from an EMBL/GenBank/DDBJ whole genome shotgun (WGS) entry which is preliminary data.</text>
</comment>
<feature type="transmembrane region" description="Helical" evidence="1">
    <location>
        <begin position="42"/>
        <end position="60"/>
    </location>
</feature>
<dbReference type="EMBL" id="MLJW01000015">
    <property type="protein sequence ID" value="OIR13124.1"/>
    <property type="molecule type" value="Genomic_DNA"/>
</dbReference>
<dbReference type="InterPro" id="IPR050640">
    <property type="entry name" value="Bact_2-comp_sensor_kinase"/>
</dbReference>
<keyword evidence="1" id="KW-0472">Membrane</keyword>
<dbReference type="Pfam" id="PF06580">
    <property type="entry name" value="His_kinase"/>
    <property type="match status" value="1"/>
</dbReference>
<feature type="transmembrane region" description="Helical" evidence="1">
    <location>
        <begin position="12"/>
        <end position="30"/>
    </location>
</feature>
<keyword evidence="1" id="KW-0812">Transmembrane</keyword>
<keyword evidence="3" id="KW-0418">Kinase</keyword>
<dbReference type="Gene3D" id="3.30.565.10">
    <property type="entry name" value="Histidine kinase-like ATPase, C-terminal domain"/>
    <property type="match status" value="1"/>
</dbReference>
<dbReference type="GO" id="GO:0000155">
    <property type="term" value="F:phosphorelay sensor kinase activity"/>
    <property type="evidence" value="ECO:0007669"/>
    <property type="project" value="InterPro"/>
</dbReference>
<feature type="transmembrane region" description="Helical" evidence="1">
    <location>
        <begin position="72"/>
        <end position="94"/>
    </location>
</feature>
<dbReference type="InterPro" id="IPR036890">
    <property type="entry name" value="HATPase_C_sf"/>
</dbReference>
<proteinExistence type="predicted"/>
<dbReference type="GO" id="GO:0016020">
    <property type="term" value="C:membrane"/>
    <property type="evidence" value="ECO:0007669"/>
    <property type="project" value="InterPro"/>
</dbReference>
<dbReference type="InterPro" id="IPR010559">
    <property type="entry name" value="Sig_transdc_His_kin_internal"/>
</dbReference>
<feature type="transmembrane region" description="Helical" evidence="1">
    <location>
        <begin position="114"/>
        <end position="133"/>
    </location>
</feature>